<feature type="compositionally biased region" description="Low complexity" evidence="3">
    <location>
        <begin position="308"/>
        <end position="331"/>
    </location>
</feature>
<accession>A0A2T7NCQ2</accession>
<organism evidence="4 5">
    <name type="scientific">Pomacea canaliculata</name>
    <name type="common">Golden apple snail</name>
    <dbReference type="NCBI Taxonomy" id="400727"/>
    <lineage>
        <taxon>Eukaryota</taxon>
        <taxon>Metazoa</taxon>
        <taxon>Spiralia</taxon>
        <taxon>Lophotrochozoa</taxon>
        <taxon>Mollusca</taxon>
        <taxon>Gastropoda</taxon>
        <taxon>Caenogastropoda</taxon>
        <taxon>Architaenioglossa</taxon>
        <taxon>Ampullarioidea</taxon>
        <taxon>Ampullariidae</taxon>
        <taxon>Pomacea</taxon>
    </lineage>
</organism>
<dbReference type="STRING" id="400727.A0A2T7NCQ2"/>
<evidence type="ECO:0000256" key="2">
    <source>
        <dbReference type="ARBA" id="ARBA00023242"/>
    </source>
</evidence>
<dbReference type="EMBL" id="PZQS01000014">
    <property type="protein sequence ID" value="PVD18935.1"/>
    <property type="molecule type" value="Genomic_DNA"/>
</dbReference>
<keyword evidence="5" id="KW-1185">Reference proteome</keyword>
<feature type="compositionally biased region" description="Polar residues" evidence="3">
    <location>
        <begin position="55"/>
        <end position="67"/>
    </location>
</feature>
<dbReference type="GO" id="GO:0003697">
    <property type="term" value="F:single-stranded DNA binding"/>
    <property type="evidence" value="ECO:0007669"/>
    <property type="project" value="TreeGrafter"/>
</dbReference>
<evidence type="ECO:0000313" key="5">
    <source>
        <dbReference type="Proteomes" id="UP000245119"/>
    </source>
</evidence>
<sequence>MGNRLPQSQPYIIDEASSDDEINYDTAPETEMQSFEEDEEEENDMENAPEREASTYLTKESSQVEPEENMQNLLVDANMMSRLIGQVEELLSHLSNQDYQAAHSAAMFLQSCGIGGGRDEQNEPNRIFPAGVEVSAPTPLQEQSDRTQENVRETLIIDEQPSVTIQDEYNEEEIIRQLEQEIFSDKTSDEHTDKDFVRQVFVKQEEYSKVQQVRSSAKSGIPTFKRSPSPSRHSLPSPSPALCFEAAAAAAETKEKMNFLISDKSESSLWREDSKSEKDKELAWEVNISDVADHVKNVQKETIQIQTSPIPSSSSSLSALSSTSTSSEDSGSQVIPLISAQCAFTEAVSQRKVLDLRRWLCMCRPQYKASCGLSSVVSCWNYLFSRLGHGSLNPITQEQALEILGFQPPFAQIRFGPFTGNMTLLKWFRQLNEHFKVRGHCYYMYKPHGKNKTSGLTSEGALSKLKQGLQESNSAFIYHCQNHYFCPIGYEDVPFNCTEAYSGILPQNEVDTWILIGDTSRCHPSIHCKSWQDICIDLNCQNPEYFDIRRTWKGLQTRNTKKVGGNLHCILAFKRAAPYVTASAKRTLIPRSSNLPVRRPGSLGSSNYSENKTRTSESFPEDENVFETESCDSEEDFESDVGEELG</sequence>
<feature type="region of interest" description="Disordered" evidence="3">
    <location>
        <begin position="1"/>
        <end position="67"/>
    </location>
</feature>
<name>A0A2T7NCQ2_POMCA</name>
<dbReference type="GO" id="GO:0004520">
    <property type="term" value="F:DNA endonuclease activity"/>
    <property type="evidence" value="ECO:0007669"/>
    <property type="project" value="TreeGrafter"/>
</dbReference>
<protein>
    <submittedName>
        <fullName evidence="4">Uncharacterized protein</fullName>
    </submittedName>
</protein>
<evidence type="ECO:0000256" key="1">
    <source>
        <dbReference type="ARBA" id="ARBA00004123"/>
    </source>
</evidence>
<reference evidence="4 5" key="1">
    <citation type="submission" date="2018-04" db="EMBL/GenBank/DDBJ databases">
        <title>The genome of golden apple snail Pomacea canaliculata provides insight into stress tolerance and invasive adaptation.</title>
        <authorList>
            <person name="Liu C."/>
            <person name="Liu B."/>
            <person name="Ren Y."/>
            <person name="Zhang Y."/>
            <person name="Wang H."/>
            <person name="Li S."/>
            <person name="Jiang F."/>
            <person name="Yin L."/>
            <person name="Zhang G."/>
            <person name="Qian W."/>
            <person name="Fan W."/>
        </authorList>
    </citation>
    <scope>NUCLEOTIDE SEQUENCE [LARGE SCALE GENOMIC DNA]</scope>
    <source>
        <strain evidence="4">SZHN2017</strain>
        <tissue evidence="4">Muscle</tissue>
    </source>
</reference>
<proteinExistence type="predicted"/>
<evidence type="ECO:0000313" key="4">
    <source>
        <dbReference type="EMBL" id="PVD18935.1"/>
    </source>
</evidence>
<dbReference type="OrthoDB" id="31113at2759"/>
<dbReference type="PANTHER" id="PTHR16171">
    <property type="entry name" value="DNA REPAIR PROTEIN COMPLEMENTING XP-G CELLS-RELATED"/>
    <property type="match status" value="1"/>
</dbReference>
<feature type="compositionally biased region" description="Acidic residues" evidence="3">
    <location>
        <begin position="619"/>
        <end position="646"/>
    </location>
</feature>
<feature type="compositionally biased region" description="Polar residues" evidence="3">
    <location>
        <begin position="1"/>
        <end position="10"/>
    </location>
</feature>
<feature type="compositionally biased region" description="Low complexity" evidence="3">
    <location>
        <begin position="227"/>
        <end position="236"/>
    </location>
</feature>
<dbReference type="GO" id="GO:0005634">
    <property type="term" value="C:nucleus"/>
    <property type="evidence" value="ECO:0007669"/>
    <property type="project" value="UniProtKB-SubCell"/>
</dbReference>
<feature type="compositionally biased region" description="Acidic residues" evidence="3">
    <location>
        <begin position="34"/>
        <end position="47"/>
    </location>
</feature>
<dbReference type="Proteomes" id="UP000245119">
    <property type="component" value="Linkage Group LG14"/>
</dbReference>
<feature type="region of interest" description="Disordered" evidence="3">
    <location>
        <begin position="591"/>
        <end position="646"/>
    </location>
</feature>
<comment type="subcellular location">
    <subcellularLocation>
        <location evidence="1">Nucleus</location>
    </subcellularLocation>
</comment>
<dbReference type="AlphaFoldDB" id="A0A2T7NCQ2"/>
<feature type="region of interest" description="Disordered" evidence="3">
    <location>
        <begin position="307"/>
        <end position="331"/>
    </location>
</feature>
<comment type="caution">
    <text evidence="4">The sequence shown here is derived from an EMBL/GenBank/DDBJ whole genome shotgun (WGS) entry which is preliminary data.</text>
</comment>
<keyword evidence="2" id="KW-0539">Nucleus</keyword>
<evidence type="ECO:0000256" key="3">
    <source>
        <dbReference type="SAM" id="MobiDB-lite"/>
    </source>
</evidence>
<feature type="region of interest" description="Disordered" evidence="3">
    <location>
        <begin position="213"/>
        <end position="238"/>
    </location>
</feature>
<gene>
    <name evidence="4" type="ORF">C0Q70_21494</name>
</gene>
<dbReference type="PANTHER" id="PTHR16171:SF13">
    <property type="entry name" value="BASIC IMMUNOGLOBULIN-LIKE VARIABLE MOTIF-CONTAINING PROTEIN"/>
    <property type="match status" value="1"/>
</dbReference>